<dbReference type="HOGENOM" id="CLU_2042218_0_0_1"/>
<dbReference type="EnsemblPlants" id="PGSC0003DMT400093977">
    <property type="protein sequence ID" value="PGSC0003DMT400093977"/>
    <property type="gene ID" value="PGSC0003DMG400043548"/>
</dbReference>
<name>M1DT45_SOLTU</name>
<evidence type="ECO:0000313" key="1">
    <source>
        <dbReference type="EnsemblPlants" id="PGSC0003DMT400093977"/>
    </source>
</evidence>
<organism evidence="1 2">
    <name type="scientific">Solanum tuberosum</name>
    <name type="common">Potato</name>
    <dbReference type="NCBI Taxonomy" id="4113"/>
    <lineage>
        <taxon>Eukaryota</taxon>
        <taxon>Viridiplantae</taxon>
        <taxon>Streptophyta</taxon>
        <taxon>Embryophyta</taxon>
        <taxon>Tracheophyta</taxon>
        <taxon>Spermatophyta</taxon>
        <taxon>Magnoliopsida</taxon>
        <taxon>eudicotyledons</taxon>
        <taxon>Gunneridae</taxon>
        <taxon>Pentapetalae</taxon>
        <taxon>asterids</taxon>
        <taxon>lamiids</taxon>
        <taxon>Solanales</taxon>
        <taxon>Solanaceae</taxon>
        <taxon>Solanoideae</taxon>
        <taxon>Solaneae</taxon>
        <taxon>Solanum</taxon>
    </lineage>
</organism>
<sequence>MNAHKKTQLTHARINCVLKDSSCDSPISKILRFTILASNANSSSTKHRRALGHWAAWYCFAEHLGDASTAPFFDDLILSFRAQHTGTKGEVRPFGDSSSGLSDPQALISSFFSAFSFLFAT</sequence>
<reference evidence="1" key="2">
    <citation type="submission" date="2015-06" db="UniProtKB">
        <authorList>
            <consortium name="EnsemblPlants"/>
        </authorList>
    </citation>
    <scope>IDENTIFICATION</scope>
    <source>
        <strain evidence="1">DM1-3 516 R44</strain>
    </source>
</reference>
<reference evidence="2" key="1">
    <citation type="journal article" date="2011" name="Nature">
        <title>Genome sequence and analysis of the tuber crop potato.</title>
        <authorList>
            <consortium name="The Potato Genome Sequencing Consortium"/>
        </authorList>
    </citation>
    <scope>NUCLEOTIDE SEQUENCE [LARGE SCALE GENOMIC DNA]</scope>
    <source>
        <strain evidence="2">cv. DM1-3 516 R44</strain>
    </source>
</reference>
<dbReference type="Gramene" id="PGSC0003DMT400093977">
    <property type="protein sequence ID" value="PGSC0003DMT400093977"/>
    <property type="gene ID" value="PGSC0003DMG400043548"/>
</dbReference>
<dbReference type="Proteomes" id="UP000011115">
    <property type="component" value="Unassembled WGS sequence"/>
</dbReference>
<keyword evidence="2" id="KW-1185">Reference proteome</keyword>
<protein>
    <submittedName>
        <fullName evidence="1">Uncharacterized protein</fullName>
    </submittedName>
</protein>
<proteinExistence type="predicted"/>
<accession>M1DT45</accession>
<dbReference type="PaxDb" id="4113-PGSC0003DMT400093977"/>
<evidence type="ECO:0000313" key="2">
    <source>
        <dbReference type="Proteomes" id="UP000011115"/>
    </source>
</evidence>
<dbReference type="InParanoid" id="M1DT45"/>
<dbReference type="AlphaFoldDB" id="M1DT45"/>